<dbReference type="PANTHER" id="PTHR43744:SF3">
    <property type="entry name" value="LACTOSE TRANSPORT SYSTEM PERMEASE PROTEIN LACG"/>
    <property type="match status" value="1"/>
</dbReference>
<organism evidence="9 10">
    <name type="scientific">Bifidobacterium xylocopae</name>
    <dbReference type="NCBI Taxonomy" id="2493119"/>
    <lineage>
        <taxon>Bacteria</taxon>
        <taxon>Bacillati</taxon>
        <taxon>Actinomycetota</taxon>
        <taxon>Actinomycetes</taxon>
        <taxon>Bifidobacteriales</taxon>
        <taxon>Bifidobacteriaceae</taxon>
        <taxon>Bifidobacterium</taxon>
    </lineage>
</organism>
<dbReference type="GO" id="GO:0055085">
    <property type="term" value="P:transmembrane transport"/>
    <property type="evidence" value="ECO:0007669"/>
    <property type="project" value="InterPro"/>
</dbReference>
<comment type="caution">
    <text evidence="9">The sequence shown here is derived from an EMBL/GenBank/DDBJ whole genome shotgun (WGS) entry which is preliminary data.</text>
</comment>
<evidence type="ECO:0000256" key="5">
    <source>
        <dbReference type="ARBA" id="ARBA00022989"/>
    </source>
</evidence>
<evidence type="ECO:0000256" key="6">
    <source>
        <dbReference type="ARBA" id="ARBA00023136"/>
    </source>
</evidence>
<dbReference type="Gene3D" id="1.10.3720.10">
    <property type="entry name" value="MetI-like"/>
    <property type="match status" value="1"/>
</dbReference>
<name>A0A366KD88_9BIFI</name>
<dbReference type="PROSITE" id="PS50928">
    <property type="entry name" value="ABC_TM1"/>
    <property type="match status" value="1"/>
</dbReference>
<evidence type="ECO:0000256" key="3">
    <source>
        <dbReference type="ARBA" id="ARBA00022475"/>
    </source>
</evidence>
<dbReference type="RefSeq" id="WP_113853109.1">
    <property type="nucleotide sequence ID" value="NZ_PDCH01000003.1"/>
</dbReference>
<dbReference type="InterPro" id="IPR035906">
    <property type="entry name" value="MetI-like_sf"/>
</dbReference>
<proteinExistence type="inferred from homology"/>
<keyword evidence="10" id="KW-1185">Reference proteome</keyword>
<feature type="transmembrane region" description="Helical" evidence="7">
    <location>
        <begin position="201"/>
        <end position="226"/>
    </location>
</feature>
<keyword evidence="5 7" id="KW-1133">Transmembrane helix</keyword>
<dbReference type="InterPro" id="IPR000515">
    <property type="entry name" value="MetI-like"/>
</dbReference>
<sequence>MTAVDGIRKGGRGLQSPIPAEKSYRRGRWAIYLFLIVVCICQLLPFYFAVTTSLKPADDMSSSLVMRTHDLAWGNWAQAISEGGILKAVLNSAIVTVATTLLVCVFGAAAAYPLARRVTRGNKLISTFILSMMMIPPLSILVPLYSFLVNIGGVNNYWGIVLVLTAEKLPLAVFLYTAFIKAIPPAIDEAGALDGANRFQVFVRLVLPMLKPVTATVVIMTGSAVWNEYALSSYILTDPGAQTIAPRVASFFSVNTNNLGVAAASALIAAAPIVVAYMFLQRYFIAGMVAGSVK</sequence>
<protein>
    <submittedName>
        <fullName evidence="9">Maltose ABC transporter permease</fullName>
    </submittedName>
</protein>
<dbReference type="AlphaFoldDB" id="A0A366KD88"/>
<evidence type="ECO:0000256" key="2">
    <source>
        <dbReference type="ARBA" id="ARBA00022448"/>
    </source>
</evidence>
<feature type="transmembrane region" description="Helical" evidence="7">
    <location>
        <begin position="29"/>
        <end position="50"/>
    </location>
</feature>
<evidence type="ECO:0000313" key="10">
    <source>
        <dbReference type="Proteomes" id="UP000252345"/>
    </source>
</evidence>
<dbReference type="Proteomes" id="UP000252345">
    <property type="component" value="Unassembled WGS sequence"/>
</dbReference>
<feature type="domain" description="ABC transmembrane type-1" evidence="8">
    <location>
        <begin position="89"/>
        <end position="280"/>
    </location>
</feature>
<dbReference type="Pfam" id="PF00528">
    <property type="entry name" value="BPD_transp_1"/>
    <property type="match status" value="1"/>
</dbReference>
<keyword evidence="2 7" id="KW-0813">Transport</keyword>
<dbReference type="PANTHER" id="PTHR43744">
    <property type="entry name" value="ABC TRANSPORTER PERMEASE PROTEIN MG189-RELATED-RELATED"/>
    <property type="match status" value="1"/>
</dbReference>
<keyword evidence="4 7" id="KW-0812">Transmembrane</keyword>
<feature type="transmembrane region" description="Helical" evidence="7">
    <location>
        <begin position="259"/>
        <end position="280"/>
    </location>
</feature>
<feature type="transmembrane region" description="Helical" evidence="7">
    <location>
        <begin position="157"/>
        <end position="180"/>
    </location>
</feature>
<dbReference type="EMBL" id="PDCH01000003">
    <property type="protein sequence ID" value="RBP99706.1"/>
    <property type="molecule type" value="Genomic_DNA"/>
</dbReference>
<gene>
    <name evidence="9" type="ORF">CRD59_02540</name>
</gene>
<evidence type="ECO:0000256" key="7">
    <source>
        <dbReference type="RuleBase" id="RU363032"/>
    </source>
</evidence>
<keyword evidence="6 7" id="KW-0472">Membrane</keyword>
<comment type="subcellular location">
    <subcellularLocation>
        <location evidence="1 7">Cell membrane</location>
        <topology evidence="1 7">Multi-pass membrane protein</topology>
    </subcellularLocation>
</comment>
<keyword evidence="3" id="KW-1003">Cell membrane</keyword>
<evidence type="ECO:0000313" key="9">
    <source>
        <dbReference type="EMBL" id="RBP99706.1"/>
    </source>
</evidence>
<dbReference type="GO" id="GO:0005886">
    <property type="term" value="C:plasma membrane"/>
    <property type="evidence" value="ECO:0007669"/>
    <property type="project" value="UniProtKB-SubCell"/>
</dbReference>
<comment type="similarity">
    <text evidence="7">Belongs to the binding-protein-dependent transport system permease family.</text>
</comment>
<feature type="transmembrane region" description="Helical" evidence="7">
    <location>
        <begin position="124"/>
        <end position="145"/>
    </location>
</feature>
<feature type="transmembrane region" description="Helical" evidence="7">
    <location>
        <begin position="93"/>
        <end position="112"/>
    </location>
</feature>
<dbReference type="OrthoDB" id="9794684at2"/>
<reference evidence="9 10" key="1">
    <citation type="submission" date="2017-10" db="EMBL/GenBank/DDBJ databases">
        <title>Bifidobacterium xylocopum sp. nov. and Bifidobacterium aemilianum sp. nov., from the carpenter bee (Xylocopa violacea) digestive tract.</title>
        <authorList>
            <person name="Alberoni D."/>
            <person name="Baffoni L."/>
            <person name="Di Gioia D."/>
            <person name="Gaggia F."/>
            <person name="Biavati B."/>
        </authorList>
    </citation>
    <scope>NUCLEOTIDE SEQUENCE [LARGE SCALE GENOMIC DNA]</scope>
    <source>
        <strain evidence="9 10">XV2</strain>
    </source>
</reference>
<dbReference type="CDD" id="cd06261">
    <property type="entry name" value="TM_PBP2"/>
    <property type="match status" value="1"/>
</dbReference>
<accession>A0A366KD88</accession>
<evidence type="ECO:0000259" key="8">
    <source>
        <dbReference type="PROSITE" id="PS50928"/>
    </source>
</evidence>
<dbReference type="SUPFAM" id="SSF161098">
    <property type="entry name" value="MetI-like"/>
    <property type="match status" value="1"/>
</dbReference>
<evidence type="ECO:0000256" key="4">
    <source>
        <dbReference type="ARBA" id="ARBA00022692"/>
    </source>
</evidence>
<evidence type="ECO:0000256" key="1">
    <source>
        <dbReference type="ARBA" id="ARBA00004651"/>
    </source>
</evidence>